<name>A0A3S5ATH9_9PLAT</name>
<evidence type="ECO:0000313" key="1">
    <source>
        <dbReference type="EMBL" id="VEL28058.1"/>
    </source>
</evidence>
<keyword evidence="2" id="KW-1185">Reference proteome</keyword>
<dbReference type="AlphaFoldDB" id="A0A3S5ATH9"/>
<proteinExistence type="predicted"/>
<protein>
    <submittedName>
        <fullName evidence="1">Uncharacterized protein</fullName>
    </submittedName>
</protein>
<accession>A0A3S5ATH9</accession>
<dbReference type="Proteomes" id="UP000784294">
    <property type="component" value="Unassembled WGS sequence"/>
</dbReference>
<dbReference type="EMBL" id="CAAALY010092004">
    <property type="protein sequence ID" value="VEL28058.1"/>
    <property type="molecule type" value="Genomic_DNA"/>
</dbReference>
<reference evidence="1" key="1">
    <citation type="submission" date="2018-11" db="EMBL/GenBank/DDBJ databases">
        <authorList>
            <consortium name="Pathogen Informatics"/>
        </authorList>
    </citation>
    <scope>NUCLEOTIDE SEQUENCE</scope>
</reference>
<comment type="caution">
    <text evidence="1">The sequence shown here is derived from an EMBL/GenBank/DDBJ whole genome shotgun (WGS) entry which is preliminary data.</text>
</comment>
<sequence>MNLTIERLCSTDKSTPQQSLGDIPEALATNVALSDLGPRCCPQSRHRRSSSMKSKRPISFWRYQVGDGRRRWLQLLVRQRLFRAGKFRVSTERSLWQRDHKREFREHTIVLG</sequence>
<evidence type="ECO:0000313" key="2">
    <source>
        <dbReference type="Proteomes" id="UP000784294"/>
    </source>
</evidence>
<gene>
    <name evidence="1" type="ORF">PXEA_LOCUS21498</name>
</gene>
<organism evidence="1 2">
    <name type="scientific">Protopolystoma xenopodis</name>
    <dbReference type="NCBI Taxonomy" id="117903"/>
    <lineage>
        <taxon>Eukaryota</taxon>
        <taxon>Metazoa</taxon>
        <taxon>Spiralia</taxon>
        <taxon>Lophotrochozoa</taxon>
        <taxon>Platyhelminthes</taxon>
        <taxon>Monogenea</taxon>
        <taxon>Polyopisthocotylea</taxon>
        <taxon>Polystomatidea</taxon>
        <taxon>Polystomatidae</taxon>
        <taxon>Protopolystoma</taxon>
    </lineage>
</organism>